<dbReference type="PANTHER" id="PTHR11695:SF294">
    <property type="entry name" value="RETICULON-4-INTERACTING PROTEIN 1, MITOCHONDRIAL"/>
    <property type="match status" value="1"/>
</dbReference>
<dbReference type="SUPFAM" id="SSF51735">
    <property type="entry name" value="NAD(P)-binding Rossmann-fold domains"/>
    <property type="match status" value="1"/>
</dbReference>
<evidence type="ECO:0000259" key="1">
    <source>
        <dbReference type="SMART" id="SM00829"/>
    </source>
</evidence>
<comment type="caution">
    <text evidence="2">The sequence shown here is derived from an EMBL/GenBank/DDBJ whole genome shotgun (WGS) entry which is preliminary data.</text>
</comment>
<dbReference type="InterPro" id="IPR011032">
    <property type="entry name" value="GroES-like_sf"/>
</dbReference>
<dbReference type="RefSeq" id="XP_066655522.1">
    <property type="nucleotide sequence ID" value="XM_066795759.1"/>
</dbReference>
<dbReference type="InterPro" id="IPR020843">
    <property type="entry name" value="ER"/>
</dbReference>
<evidence type="ECO:0000313" key="3">
    <source>
        <dbReference type="Proteomes" id="UP001360953"/>
    </source>
</evidence>
<dbReference type="Proteomes" id="UP001360953">
    <property type="component" value="Unassembled WGS sequence"/>
</dbReference>
<dbReference type="InterPro" id="IPR036291">
    <property type="entry name" value="NAD(P)-bd_dom_sf"/>
</dbReference>
<dbReference type="GeneID" id="92028665"/>
<dbReference type="Gene3D" id="3.90.180.10">
    <property type="entry name" value="Medium-chain alcohol dehydrogenases, catalytic domain"/>
    <property type="match status" value="1"/>
</dbReference>
<keyword evidence="3" id="KW-1185">Reference proteome</keyword>
<protein>
    <recommendedName>
        <fullName evidence="1">Enoyl reductase (ER) domain-containing protein</fullName>
    </recommendedName>
</protein>
<dbReference type="Gene3D" id="3.40.50.720">
    <property type="entry name" value="NAD(P)-binding Rossmann-like Domain"/>
    <property type="match status" value="1"/>
</dbReference>
<dbReference type="PANTHER" id="PTHR11695">
    <property type="entry name" value="ALCOHOL DEHYDROGENASE RELATED"/>
    <property type="match status" value="1"/>
</dbReference>
<name>A0ABR1LQB6_9PEZI</name>
<organism evidence="2 3">
    <name type="scientific">Phyllosticta citribraziliensis</name>
    <dbReference type="NCBI Taxonomy" id="989973"/>
    <lineage>
        <taxon>Eukaryota</taxon>
        <taxon>Fungi</taxon>
        <taxon>Dikarya</taxon>
        <taxon>Ascomycota</taxon>
        <taxon>Pezizomycotina</taxon>
        <taxon>Dothideomycetes</taxon>
        <taxon>Dothideomycetes incertae sedis</taxon>
        <taxon>Botryosphaeriales</taxon>
        <taxon>Phyllostictaceae</taxon>
        <taxon>Phyllosticta</taxon>
    </lineage>
</organism>
<accession>A0ABR1LQB6</accession>
<proteinExistence type="predicted"/>
<evidence type="ECO:0000313" key="2">
    <source>
        <dbReference type="EMBL" id="KAK7537371.1"/>
    </source>
</evidence>
<dbReference type="EMBL" id="JBBPEH010000006">
    <property type="protein sequence ID" value="KAK7537371.1"/>
    <property type="molecule type" value="Genomic_DNA"/>
</dbReference>
<sequence length="421" mass="43994">MATTTPTTTPQIHAWTHTTGPYPECLTLTTLPAPHLPPPPPGEKGTHLLIRTTAAALNPVDIQLMNFPLFTPSLLPFPLSSLLTTWPTSALWSLNPLASRVKGVGADFAGEVVAAHAGSGFSVGDRVFGLVFAPGAQRGALSEALLLDAASDVVRRVPEGWSDVQAASLPLVALTARTCVERCVGHVDEGGEGDGNGDGHVKRSKKNTTLVVLGGASATGLYTTLLSAARGWRVVATCSPSKAALVRSMGAAETLDYTSFSSPAALRAAVAARRPAAIVDCVGGTALLALPGVRRYITIVGDKTSRSAVGGAATYAWNPRMALRALASSNASYLPQTLNAWIPAFARRWVGLGDEAYACVNLETRGDWLDECVGVVEAAEGGAKEKIVLDSVYAFEDARSAFERLDSGRCRGKVVVEIPGK</sequence>
<feature type="domain" description="Enoyl reductase (ER)" evidence="1">
    <location>
        <begin position="29"/>
        <end position="416"/>
    </location>
</feature>
<reference evidence="2 3" key="1">
    <citation type="submission" date="2024-04" db="EMBL/GenBank/DDBJ databases">
        <title>Phyllosticta paracitricarpa is synonymous to the EU quarantine fungus P. citricarpa based on phylogenomic analyses.</title>
        <authorList>
            <consortium name="Lawrence Berkeley National Laboratory"/>
            <person name="Van ingen-buijs V.A."/>
            <person name="Van westerhoven A.C."/>
            <person name="Haridas S."/>
            <person name="Skiadas P."/>
            <person name="Martin F."/>
            <person name="Groenewald J.Z."/>
            <person name="Crous P.W."/>
            <person name="Seidl M.F."/>
        </authorList>
    </citation>
    <scope>NUCLEOTIDE SEQUENCE [LARGE SCALE GENOMIC DNA]</scope>
    <source>
        <strain evidence="2 3">CPC 17464</strain>
    </source>
</reference>
<dbReference type="Pfam" id="PF13602">
    <property type="entry name" value="ADH_zinc_N_2"/>
    <property type="match status" value="1"/>
</dbReference>
<dbReference type="InterPro" id="IPR050700">
    <property type="entry name" value="YIM1/Zinc_Alcohol_DH_Fams"/>
</dbReference>
<gene>
    <name evidence="2" type="ORF">J3D65DRAFT_378226</name>
</gene>
<dbReference type="SUPFAM" id="SSF50129">
    <property type="entry name" value="GroES-like"/>
    <property type="match status" value="1"/>
</dbReference>
<dbReference type="SMART" id="SM00829">
    <property type="entry name" value="PKS_ER"/>
    <property type="match status" value="1"/>
</dbReference>